<keyword evidence="2" id="KW-1185">Reference proteome</keyword>
<evidence type="ECO:0000313" key="1">
    <source>
        <dbReference type="EMBL" id="CBJ11873.1"/>
    </source>
</evidence>
<name>D3HSI5_LEGLN</name>
<evidence type="ECO:0000313" key="2">
    <source>
        <dbReference type="Proteomes" id="UP000001060"/>
    </source>
</evidence>
<dbReference type="Proteomes" id="UP000001060">
    <property type="component" value="Chromosome"/>
</dbReference>
<proteinExistence type="predicted"/>
<dbReference type="KEGG" id="llo:LLO_1506"/>
<accession>D3HSI5</accession>
<dbReference type="GeneID" id="40925733"/>
<dbReference type="EMBL" id="FN650140">
    <property type="protein sequence ID" value="CBJ11873.1"/>
    <property type="molecule type" value="Genomic_DNA"/>
</dbReference>
<dbReference type="HOGENOM" id="CLU_857357_0_0_6"/>
<organism evidence="1 2">
    <name type="scientific">Legionella longbeachae serogroup 1 (strain NSW150)</name>
    <dbReference type="NCBI Taxonomy" id="661367"/>
    <lineage>
        <taxon>Bacteria</taxon>
        <taxon>Pseudomonadati</taxon>
        <taxon>Pseudomonadota</taxon>
        <taxon>Gammaproteobacteria</taxon>
        <taxon>Legionellales</taxon>
        <taxon>Legionellaceae</taxon>
        <taxon>Legionella</taxon>
    </lineage>
</organism>
<sequence>MRDPIVKIKQYEEQGYSHFIEELKLRSKDGYIPCGIDKLLNVHGTAIYKAYLSHLDLKKEGIASFFSAQKIEAILFQIIMKKLYESQQPSPEKHSKILRSAKGNIRDINVLINSGEKSDNWLSVSTNIFDCSHGESWAFFLGGGQSMWTQLGFFPIIEKSIHSEYGSKITSGFVAEIKGLYEKFKRKLPSSILELVVIHDKENFKKIICFSQEHARNLRSPTTYDELLSASEQKLQARVLASNSVDPNKIKILRFTPDTAYERLNRFKEEVSILIDKYNLRKIHGPAQKASEQQTSQQSFFQPAKAPLISEVEGVEQCVSLSKP</sequence>
<dbReference type="AlphaFoldDB" id="D3HSI5"/>
<gene>
    <name evidence="1" type="ordered locus">LLO_1506</name>
</gene>
<dbReference type="RefSeq" id="WP_003631720.1">
    <property type="nucleotide sequence ID" value="NC_013861.1"/>
</dbReference>
<protein>
    <submittedName>
        <fullName evidence="1">Uncharacterized protein</fullName>
    </submittedName>
</protein>
<reference evidence="1 2" key="1">
    <citation type="journal article" date="2010" name="PLoS Genet.">
        <title>Analysis of the Legionella longbeachae genome and transcriptome uncovers unique strategies to cause Legionnaires' disease.</title>
        <authorList>
            <person name="Cazalet C."/>
            <person name="Gomez-Valero L."/>
            <person name="Rusniok C."/>
            <person name="Lomma M."/>
            <person name="Dervins-Ravault D."/>
            <person name="Newton H."/>
            <person name="Sansom F."/>
            <person name="Jarraud S."/>
            <person name="Zidane N."/>
            <person name="Ma L."/>
            <person name="Bouchier C."/>
            <person name="Etienne J."/>
            <person name="Hartland E."/>
            <person name="Buchrieser C."/>
        </authorList>
    </citation>
    <scope>NUCLEOTIDE SEQUENCE [LARGE SCALE GENOMIC DNA]</scope>
    <source>
        <strain evidence="1 2">NSW150</strain>
    </source>
</reference>